<keyword evidence="6" id="KW-0325">Glycoprotein</keyword>
<evidence type="ECO:0000256" key="1">
    <source>
        <dbReference type="ARBA" id="ARBA00009588"/>
    </source>
</evidence>
<evidence type="ECO:0000256" key="7">
    <source>
        <dbReference type="ARBA" id="ARBA00023319"/>
    </source>
</evidence>
<evidence type="ECO:0000256" key="6">
    <source>
        <dbReference type="ARBA" id="ARBA00023180"/>
    </source>
</evidence>
<dbReference type="Pfam" id="PF13855">
    <property type="entry name" value="LRR_8"/>
    <property type="match status" value="1"/>
</dbReference>
<dbReference type="SMART" id="SM00369">
    <property type="entry name" value="LRR_TYP"/>
    <property type="match status" value="4"/>
</dbReference>
<dbReference type="GO" id="GO:0071944">
    <property type="term" value="C:cell periphery"/>
    <property type="evidence" value="ECO:0007669"/>
    <property type="project" value="UniProtKB-ARBA"/>
</dbReference>
<reference evidence="10" key="1">
    <citation type="submission" date="2021-03" db="EMBL/GenBank/DDBJ databases">
        <title>Chromosome level genome of the anhydrobiotic midge Polypedilum vanderplanki.</title>
        <authorList>
            <person name="Yoshida Y."/>
            <person name="Kikawada T."/>
            <person name="Gusev O."/>
        </authorList>
    </citation>
    <scope>NUCLEOTIDE SEQUENCE</scope>
    <source>
        <strain evidence="10">NIAS01</strain>
        <tissue evidence="10">Whole body or cell culture</tissue>
    </source>
</reference>
<dbReference type="InterPro" id="IPR003591">
    <property type="entry name" value="Leu-rich_rpt_typical-subtyp"/>
</dbReference>
<dbReference type="Gene3D" id="2.60.40.10">
    <property type="entry name" value="Immunoglobulins"/>
    <property type="match status" value="2"/>
</dbReference>
<dbReference type="FunFam" id="2.60.40.10:FF:000299">
    <property type="entry name" value="protogenin isoform X2"/>
    <property type="match status" value="1"/>
</dbReference>
<protein>
    <recommendedName>
        <fullName evidence="9">Ig-like domain-containing protein</fullName>
    </recommendedName>
</protein>
<evidence type="ECO:0000313" key="10">
    <source>
        <dbReference type="EMBL" id="KAG5677507.1"/>
    </source>
</evidence>
<dbReference type="Pfam" id="PF07679">
    <property type="entry name" value="I-set"/>
    <property type="match status" value="2"/>
</dbReference>
<dbReference type="InterPro" id="IPR013783">
    <property type="entry name" value="Ig-like_fold"/>
</dbReference>
<proteinExistence type="inferred from homology"/>
<evidence type="ECO:0000256" key="2">
    <source>
        <dbReference type="ARBA" id="ARBA00022614"/>
    </source>
</evidence>
<dbReference type="InterPro" id="IPR000483">
    <property type="entry name" value="Cys-rich_flank_reg_C"/>
</dbReference>
<dbReference type="InterPro" id="IPR036179">
    <property type="entry name" value="Ig-like_dom_sf"/>
</dbReference>
<sequence length="409" mass="46326">MSVLIVLCIVTMLNNHYAVAIGCPEKCTCQQSIVKCIRQQLKSIPEVPTQTNIIDLRFNHLKEVPSNAFKDMRQLHSIFLNENQITDIHEEAFNNLPALRYLYLNQNHIKNIAANAFVNLGRLERLNLYGNRIQRLPFGLLDNMSSLRMLRLDSNLLECDCSVMWLVKHLQQTKSHLNASASCKSPRVMEGKNLVDMSAEELHCKKPEILQDPNDVEVVFGANAVFKCSAEGDPIPEIKWMLNSNEINANNDARIHISTDGETLEIDRIDMKDQGVYTCMAKNTIGESISREARMIVRTPSPHTNEAESRPQFVQVPAGHIYSDDQSDFIVMHCVAQGNPKPTIAWSFNNHPLLETEHIHIYDNGTLVIHQPNEEDEGSYKCEATNYLGSVSTVANYKINGKQVDIHFF</sequence>
<organism evidence="10 11">
    <name type="scientific">Polypedilum vanderplanki</name>
    <name type="common">Sleeping chironomid midge</name>
    <dbReference type="NCBI Taxonomy" id="319348"/>
    <lineage>
        <taxon>Eukaryota</taxon>
        <taxon>Metazoa</taxon>
        <taxon>Ecdysozoa</taxon>
        <taxon>Arthropoda</taxon>
        <taxon>Hexapoda</taxon>
        <taxon>Insecta</taxon>
        <taxon>Pterygota</taxon>
        <taxon>Neoptera</taxon>
        <taxon>Endopterygota</taxon>
        <taxon>Diptera</taxon>
        <taxon>Nematocera</taxon>
        <taxon>Chironomoidea</taxon>
        <taxon>Chironomidae</taxon>
        <taxon>Chironominae</taxon>
        <taxon>Polypedilum</taxon>
        <taxon>Polypedilum</taxon>
    </lineage>
</organism>
<dbReference type="PANTHER" id="PTHR45842">
    <property type="entry name" value="SYNAPTIC ADHESION-LIKE MOLECULE SALM"/>
    <property type="match status" value="1"/>
</dbReference>
<keyword evidence="4" id="KW-0677">Repeat</keyword>
<dbReference type="InterPro" id="IPR013098">
    <property type="entry name" value="Ig_I-set"/>
</dbReference>
<dbReference type="SUPFAM" id="SSF52058">
    <property type="entry name" value="L domain-like"/>
    <property type="match status" value="1"/>
</dbReference>
<dbReference type="AlphaFoldDB" id="A0A9J6C6Q7"/>
<evidence type="ECO:0000313" key="11">
    <source>
        <dbReference type="Proteomes" id="UP001107558"/>
    </source>
</evidence>
<feature type="chain" id="PRO_5039912094" description="Ig-like domain-containing protein" evidence="8">
    <location>
        <begin position="21"/>
        <end position="409"/>
    </location>
</feature>
<keyword evidence="3 8" id="KW-0732">Signal</keyword>
<dbReference type="SUPFAM" id="SSF48726">
    <property type="entry name" value="Immunoglobulin"/>
    <property type="match status" value="2"/>
</dbReference>
<dbReference type="InterPro" id="IPR007110">
    <property type="entry name" value="Ig-like_dom"/>
</dbReference>
<dbReference type="InterPro" id="IPR050467">
    <property type="entry name" value="LRFN"/>
</dbReference>
<dbReference type="PROSITE" id="PS51450">
    <property type="entry name" value="LRR"/>
    <property type="match status" value="1"/>
</dbReference>
<dbReference type="FunFam" id="2.60.40.10:FF:000032">
    <property type="entry name" value="palladin isoform X1"/>
    <property type="match status" value="1"/>
</dbReference>
<name>A0A9J6C6Q7_POLVA</name>
<comment type="similarity">
    <text evidence="1">Belongs to the immunoglobulin superfamily. DCC family.</text>
</comment>
<keyword evidence="5" id="KW-1015">Disulfide bond</keyword>
<evidence type="ECO:0000256" key="3">
    <source>
        <dbReference type="ARBA" id="ARBA00022729"/>
    </source>
</evidence>
<dbReference type="Proteomes" id="UP001107558">
    <property type="component" value="Chromosome 2"/>
</dbReference>
<dbReference type="InterPro" id="IPR003598">
    <property type="entry name" value="Ig_sub2"/>
</dbReference>
<evidence type="ECO:0000259" key="9">
    <source>
        <dbReference type="PROSITE" id="PS50835"/>
    </source>
</evidence>
<dbReference type="OrthoDB" id="7982700at2759"/>
<evidence type="ECO:0000256" key="8">
    <source>
        <dbReference type="SAM" id="SignalP"/>
    </source>
</evidence>
<feature type="domain" description="Ig-like" evidence="9">
    <location>
        <begin position="207"/>
        <end position="290"/>
    </location>
</feature>
<dbReference type="InterPro" id="IPR032675">
    <property type="entry name" value="LRR_dom_sf"/>
</dbReference>
<keyword evidence="2" id="KW-0433">Leucine-rich repeat</keyword>
<accession>A0A9J6C6Q7</accession>
<keyword evidence="11" id="KW-1185">Reference proteome</keyword>
<evidence type="ECO:0000256" key="4">
    <source>
        <dbReference type="ARBA" id="ARBA00022737"/>
    </source>
</evidence>
<keyword evidence="7" id="KW-0393">Immunoglobulin domain</keyword>
<feature type="domain" description="Ig-like" evidence="9">
    <location>
        <begin position="311"/>
        <end position="400"/>
    </location>
</feature>
<dbReference type="InterPro" id="IPR003599">
    <property type="entry name" value="Ig_sub"/>
</dbReference>
<dbReference type="SMART" id="SM00409">
    <property type="entry name" value="IG"/>
    <property type="match status" value="2"/>
</dbReference>
<dbReference type="Gene3D" id="3.80.10.10">
    <property type="entry name" value="Ribonuclease Inhibitor"/>
    <property type="match status" value="2"/>
</dbReference>
<evidence type="ECO:0000256" key="5">
    <source>
        <dbReference type="ARBA" id="ARBA00023157"/>
    </source>
</evidence>
<gene>
    <name evidence="10" type="ORF">PVAND_007263</name>
</gene>
<dbReference type="PANTHER" id="PTHR45842:SF12">
    <property type="entry name" value="KEKKON 5, ISOFORM A"/>
    <property type="match status" value="1"/>
</dbReference>
<dbReference type="SMART" id="SM00082">
    <property type="entry name" value="LRRCT"/>
    <property type="match status" value="1"/>
</dbReference>
<comment type="caution">
    <text evidence="10">The sequence shown here is derived from an EMBL/GenBank/DDBJ whole genome shotgun (WGS) entry which is preliminary data.</text>
</comment>
<dbReference type="PROSITE" id="PS50835">
    <property type="entry name" value="IG_LIKE"/>
    <property type="match status" value="2"/>
</dbReference>
<feature type="signal peptide" evidence="8">
    <location>
        <begin position="1"/>
        <end position="20"/>
    </location>
</feature>
<dbReference type="InterPro" id="IPR001611">
    <property type="entry name" value="Leu-rich_rpt"/>
</dbReference>
<dbReference type="EMBL" id="JADBJN010000002">
    <property type="protein sequence ID" value="KAG5677507.1"/>
    <property type="molecule type" value="Genomic_DNA"/>
</dbReference>
<dbReference type="SMART" id="SM00408">
    <property type="entry name" value="IGc2"/>
    <property type="match status" value="2"/>
</dbReference>